<dbReference type="InterPro" id="IPR006674">
    <property type="entry name" value="HD_domain"/>
</dbReference>
<feature type="transmembrane region" description="Helical" evidence="1">
    <location>
        <begin position="406"/>
        <end position="432"/>
    </location>
</feature>
<evidence type="ECO:0000259" key="2">
    <source>
        <dbReference type="SMART" id="SM00471"/>
    </source>
</evidence>
<dbReference type="NCBIfam" id="TIGR00277">
    <property type="entry name" value="HDIG"/>
    <property type="match status" value="1"/>
</dbReference>
<proteinExistence type="predicted"/>
<dbReference type="InterPro" id="IPR003607">
    <property type="entry name" value="HD/PDEase_dom"/>
</dbReference>
<organism evidence="3">
    <name type="scientific">marine metagenome</name>
    <dbReference type="NCBI Taxonomy" id="408172"/>
    <lineage>
        <taxon>unclassified sequences</taxon>
        <taxon>metagenomes</taxon>
        <taxon>ecological metagenomes</taxon>
    </lineage>
</organism>
<feature type="transmembrane region" description="Helical" evidence="1">
    <location>
        <begin position="444"/>
        <end position="465"/>
    </location>
</feature>
<evidence type="ECO:0000313" key="3">
    <source>
        <dbReference type="EMBL" id="SUZ96907.1"/>
    </source>
</evidence>
<dbReference type="AlphaFoldDB" id="A0A381S3U8"/>
<dbReference type="Pfam" id="PF07697">
    <property type="entry name" value="7TMR-HDED"/>
    <property type="match status" value="1"/>
</dbReference>
<feature type="transmembrane region" description="Helical" evidence="1">
    <location>
        <begin position="353"/>
        <end position="370"/>
    </location>
</feature>
<feature type="transmembrane region" description="Helical" evidence="1">
    <location>
        <begin position="321"/>
        <end position="341"/>
    </location>
</feature>
<dbReference type="InterPro" id="IPR011621">
    <property type="entry name" value="Metal-dep_PHydrolase_7TM_intra"/>
</dbReference>
<dbReference type="SMART" id="SM00471">
    <property type="entry name" value="HDc"/>
    <property type="match status" value="1"/>
</dbReference>
<dbReference type="InterPro" id="IPR006675">
    <property type="entry name" value="HDIG_dom"/>
</dbReference>
<keyword evidence="1" id="KW-0812">Transmembrane</keyword>
<reference evidence="3" key="1">
    <citation type="submission" date="2018-05" db="EMBL/GenBank/DDBJ databases">
        <authorList>
            <person name="Lanie J.A."/>
            <person name="Ng W.-L."/>
            <person name="Kazmierczak K.M."/>
            <person name="Andrzejewski T.M."/>
            <person name="Davidsen T.M."/>
            <person name="Wayne K.J."/>
            <person name="Tettelin H."/>
            <person name="Glass J.I."/>
            <person name="Rusch D."/>
            <person name="Podicherti R."/>
            <person name="Tsui H.-C.T."/>
            <person name="Winkler M.E."/>
        </authorList>
    </citation>
    <scope>NUCLEOTIDE SEQUENCE</scope>
</reference>
<accession>A0A381S3U8</accession>
<evidence type="ECO:0000256" key="1">
    <source>
        <dbReference type="SAM" id="Phobius"/>
    </source>
</evidence>
<name>A0A381S3U8_9ZZZZ</name>
<keyword evidence="1" id="KW-1133">Transmembrane helix</keyword>
<dbReference type="InterPro" id="IPR011624">
    <property type="entry name" value="Metal-dep_PHydrolase_7TM_extra"/>
</dbReference>
<dbReference type="CDD" id="cd00077">
    <property type="entry name" value="HDc"/>
    <property type="match status" value="1"/>
</dbReference>
<feature type="transmembrane region" description="Helical" evidence="1">
    <location>
        <begin position="376"/>
        <end position="394"/>
    </location>
</feature>
<dbReference type="InterPro" id="IPR052722">
    <property type="entry name" value="PgpH_phosphodiesterase"/>
</dbReference>
<keyword evidence="1" id="KW-0472">Membrane</keyword>
<gene>
    <name evidence="3" type="ORF">METZ01_LOCUS49761</name>
</gene>
<dbReference type="EMBL" id="UINC01002459">
    <property type="protein sequence ID" value="SUZ96907.1"/>
    <property type="molecule type" value="Genomic_DNA"/>
</dbReference>
<dbReference type="PANTHER" id="PTHR36442:SF1">
    <property type="entry name" value="CYCLIC-DI-AMP PHOSPHODIESTERASE PGPH"/>
    <property type="match status" value="1"/>
</dbReference>
<sequence length="756" mass="85922">VSILAVLVLGGSFFFPGGKSLQLSYKLNDITRKPIIAPFTFPILKTEEKLQDDLSVAINSEPFVFIRKQEIVDNRTDKTHGFFQIINEIHEAEKQVIQSKDLVYRYRYEPQHKTAKADYIADSTAFAILTEKLHSHYSSFPLETDLWKSFTSLPSPENETYPLTKFEEDVVQICRNRWAEGIYDIRKNEIVSNEVMVHQGDIPELYQPGDFIDLEEAWTKAKVEVTNLFPDENDFYKTIGYDLIVEFMKPNLIYDKETTERRQTARLNRVPRYQGTVLKDERIVDVNTRINEDILQKLNSLSTALLKKEGTQSGWQALTVYLGRIIIIAVVISFFFTFLFIYRTPIFDDWKMVLLIALIFFAEMGLSYVFGIKLNISPYLIPITVAAMSLTILFDARIGFMGTTSMVILTGIMIGNDLDFIVVALFTSGVAMYNVRQLRNRSQVFTTIFALIAASIIVAIGIGFFKDNSWVSIRSDIFYLIIISILAPIVTYGLIGLLEGAFKITTDITLLELLDFDHPLLKRLLQNANGTFNHSIVVGNLAEACANAIGARSLLARVGAYYHDIGKLARPEYFIENQYSGTNKHDSLPPAMSAKIIRNHVKEGSQLAKEYGLPKIIRDFIPMHHGTTRVEYFYRRALEIAEDSTEVDENAFRYPGPKPDTKETGILMICEAVEAAVRSIKNPDIMKIEAMIDKIIKGRVDDEQLDECPLTLDELTKIKGKVDGTRGMLPVLRGIYHIRVEYPDDPKEETEGQSHK</sequence>
<dbReference type="SUPFAM" id="SSF109604">
    <property type="entry name" value="HD-domain/PDEase-like"/>
    <property type="match status" value="1"/>
</dbReference>
<feature type="transmembrane region" description="Helical" evidence="1">
    <location>
        <begin position="477"/>
        <end position="498"/>
    </location>
</feature>
<dbReference type="Pfam" id="PF01966">
    <property type="entry name" value="HD"/>
    <property type="match status" value="1"/>
</dbReference>
<dbReference type="Gene3D" id="1.10.3210.10">
    <property type="entry name" value="Hypothetical protein af1432"/>
    <property type="match status" value="1"/>
</dbReference>
<feature type="non-terminal residue" evidence="3">
    <location>
        <position position="1"/>
    </location>
</feature>
<dbReference type="PANTHER" id="PTHR36442">
    <property type="entry name" value="CYCLIC-DI-AMP PHOSPHODIESTERASE PGPH"/>
    <property type="match status" value="1"/>
</dbReference>
<protein>
    <recommendedName>
        <fullName evidence="2">HD/PDEase domain-containing protein</fullName>
    </recommendedName>
</protein>
<dbReference type="Pfam" id="PF07698">
    <property type="entry name" value="7TM-7TMR_HD"/>
    <property type="match status" value="1"/>
</dbReference>
<feature type="domain" description="HD/PDEase" evidence="2">
    <location>
        <begin position="527"/>
        <end position="685"/>
    </location>
</feature>